<sequence>MRRGQTKQNSHSKRFVGLRTKIDKTKAYPMEEAIKIAKETATTKFDSSIEVAIRTGIDPAKSEQQIRTTVLLPHGTGKKIKIAVIAPADKQKDAKAAGAELVGGTELIEEIAKTQKTNFDILVTVPEMMKDLAKIAKILGPKGLMPNPKTETVTPNLKRTVEELAKGKISFKNDDTGNIHLSIGKASFDDQKLLANYQAFIEALNKRKPASIKGIFIKNITISSTMGPGIRVQI</sequence>
<evidence type="ECO:0000256" key="8">
    <source>
        <dbReference type="ARBA" id="ARBA00035241"/>
    </source>
</evidence>
<dbReference type="CDD" id="cd00403">
    <property type="entry name" value="Ribosomal_L1"/>
    <property type="match status" value="1"/>
</dbReference>
<dbReference type="InterPro" id="IPR002143">
    <property type="entry name" value="Ribosomal_uL1"/>
</dbReference>
<comment type="subunit">
    <text evidence="9">Part of the 50S ribosomal subunit.</text>
</comment>
<evidence type="ECO:0000256" key="4">
    <source>
        <dbReference type="ARBA" id="ARBA00022845"/>
    </source>
</evidence>
<dbReference type="HAMAP" id="MF_01318_B">
    <property type="entry name" value="Ribosomal_uL1_B"/>
    <property type="match status" value="1"/>
</dbReference>
<evidence type="ECO:0000256" key="2">
    <source>
        <dbReference type="ARBA" id="ARBA00022491"/>
    </source>
</evidence>
<keyword evidence="4 9" id="KW-0810">Translation regulation</keyword>
<gene>
    <name evidence="9" type="primary">rplA</name>
    <name evidence="11" type="ORF">A2Y82_00355</name>
</gene>
<evidence type="ECO:0000256" key="9">
    <source>
        <dbReference type="HAMAP-Rule" id="MF_01318"/>
    </source>
</evidence>
<keyword evidence="9" id="KW-0820">tRNA-binding</keyword>
<dbReference type="InterPro" id="IPR005878">
    <property type="entry name" value="Ribosom_uL1_bac-type"/>
</dbReference>
<proteinExistence type="inferred from homology"/>
<keyword evidence="2 9" id="KW-0678">Repressor</keyword>
<evidence type="ECO:0000256" key="10">
    <source>
        <dbReference type="RuleBase" id="RU000659"/>
    </source>
</evidence>
<evidence type="ECO:0000256" key="1">
    <source>
        <dbReference type="ARBA" id="ARBA00010531"/>
    </source>
</evidence>
<dbReference type="GO" id="GO:0006412">
    <property type="term" value="P:translation"/>
    <property type="evidence" value="ECO:0007669"/>
    <property type="project" value="UniProtKB-UniRule"/>
</dbReference>
<dbReference type="PANTHER" id="PTHR36427:SF3">
    <property type="entry name" value="LARGE RIBOSOMAL SUBUNIT PROTEIN UL1M"/>
    <property type="match status" value="1"/>
</dbReference>
<evidence type="ECO:0000256" key="5">
    <source>
        <dbReference type="ARBA" id="ARBA00022884"/>
    </source>
</evidence>
<protein>
    <recommendedName>
        <fullName evidence="8 9">Large ribosomal subunit protein uL1</fullName>
    </recommendedName>
</protein>
<dbReference type="Gene3D" id="3.40.50.790">
    <property type="match status" value="1"/>
</dbReference>
<dbReference type="Proteomes" id="UP000176498">
    <property type="component" value="Unassembled WGS sequence"/>
</dbReference>
<dbReference type="GO" id="GO:0003735">
    <property type="term" value="F:structural constituent of ribosome"/>
    <property type="evidence" value="ECO:0007669"/>
    <property type="project" value="InterPro"/>
</dbReference>
<organism evidence="11 12">
    <name type="scientific">Candidatus Buchananbacteria bacterium RBG_13_36_9</name>
    <dbReference type="NCBI Taxonomy" id="1797530"/>
    <lineage>
        <taxon>Bacteria</taxon>
        <taxon>Candidatus Buchananiibacteriota</taxon>
    </lineage>
</organism>
<keyword evidence="7 9" id="KW-0687">Ribonucleoprotein</keyword>
<comment type="similarity">
    <text evidence="1 9 10">Belongs to the universal ribosomal protein uL1 family.</text>
</comment>
<keyword evidence="3 9" id="KW-0699">rRNA-binding</keyword>
<comment type="function">
    <text evidence="9">Binds directly to 23S rRNA. The L1 stalk is quite mobile in the ribosome, and is involved in E site tRNA release.</text>
</comment>
<reference evidence="11 12" key="1">
    <citation type="journal article" date="2016" name="Nat. Commun.">
        <title>Thousands of microbial genomes shed light on interconnected biogeochemical processes in an aquifer system.</title>
        <authorList>
            <person name="Anantharaman K."/>
            <person name="Brown C.T."/>
            <person name="Hug L.A."/>
            <person name="Sharon I."/>
            <person name="Castelle C.J."/>
            <person name="Probst A.J."/>
            <person name="Thomas B.C."/>
            <person name="Singh A."/>
            <person name="Wilkins M.J."/>
            <person name="Karaoz U."/>
            <person name="Brodie E.L."/>
            <person name="Williams K.H."/>
            <person name="Hubbard S.S."/>
            <person name="Banfield J.F."/>
        </authorList>
    </citation>
    <scope>NUCLEOTIDE SEQUENCE [LARGE SCALE GENOMIC DNA]</scope>
</reference>
<evidence type="ECO:0000256" key="6">
    <source>
        <dbReference type="ARBA" id="ARBA00022980"/>
    </source>
</evidence>
<dbReference type="NCBIfam" id="TIGR01169">
    <property type="entry name" value="rplA_bact"/>
    <property type="match status" value="1"/>
</dbReference>
<dbReference type="AlphaFoldDB" id="A0A1G1XQG7"/>
<dbReference type="InterPro" id="IPR028364">
    <property type="entry name" value="Ribosomal_uL1/biogenesis"/>
</dbReference>
<dbReference type="PROSITE" id="PS01199">
    <property type="entry name" value="RIBOSOMAL_L1"/>
    <property type="match status" value="1"/>
</dbReference>
<comment type="caution">
    <text evidence="11">The sequence shown here is derived from an EMBL/GenBank/DDBJ whole genome shotgun (WGS) entry which is preliminary data.</text>
</comment>
<name>A0A1G1XQG7_9BACT</name>
<keyword evidence="6 9" id="KW-0689">Ribosomal protein</keyword>
<evidence type="ECO:0000313" key="12">
    <source>
        <dbReference type="Proteomes" id="UP000176498"/>
    </source>
</evidence>
<evidence type="ECO:0000313" key="11">
    <source>
        <dbReference type="EMBL" id="OGY42164.1"/>
    </source>
</evidence>
<dbReference type="PANTHER" id="PTHR36427">
    <property type="entry name" value="54S RIBOSOMAL PROTEIN L1, MITOCHONDRIAL"/>
    <property type="match status" value="1"/>
</dbReference>
<accession>A0A1G1XQG7</accession>
<evidence type="ECO:0000256" key="7">
    <source>
        <dbReference type="ARBA" id="ARBA00023274"/>
    </source>
</evidence>
<keyword evidence="5 9" id="KW-0694">RNA-binding</keyword>
<dbReference type="InterPro" id="IPR016095">
    <property type="entry name" value="Ribosomal_uL1_3-a/b-sand"/>
</dbReference>
<dbReference type="GO" id="GO:0019843">
    <property type="term" value="F:rRNA binding"/>
    <property type="evidence" value="ECO:0007669"/>
    <property type="project" value="UniProtKB-UniRule"/>
</dbReference>
<dbReference type="InterPro" id="IPR023673">
    <property type="entry name" value="Ribosomal_uL1_CS"/>
</dbReference>
<dbReference type="GO" id="GO:0000049">
    <property type="term" value="F:tRNA binding"/>
    <property type="evidence" value="ECO:0007669"/>
    <property type="project" value="UniProtKB-KW"/>
</dbReference>
<dbReference type="GO" id="GO:0006417">
    <property type="term" value="P:regulation of translation"/>
    <property type="evidence" value="ECO:0007669"/>
    <property type="project" value="UniProtKB-KW"/>
</dbReference>
<dbReference type="GO" id="GO:0015934">
    <property type="term" value="C:large ribosomal subunit"/>
    <property type="evidence" value="ECO:0007669"/>
    <property type="project" value="InterPro"/>
</dbReference>
<dbReference type="SUPFAM" id="SSF56808">
    <property type="entry name" value="Ribosomal protein L1"/>
    <property type="match status" value="1"/>
</dbReference>
<dbReference type="FunFam" id="3.40.50.790:FF:000001">
    <property type="entry name" value="50S ribosomal protein L1"/>
    <property type="match status" value="1"/>
</dbReference>
<comment type="function">
    <text evidence="9">Protein L1 is also a translational repressor protein, it controls the translation of the L11 operon by binding to its mRNA.</text>
</comment>
<dbReference type="EMBL" id="MHHZ01000007">
    <property type="protein sequence ID" value="OGY42164.1"/>
    <property type="molecule type" value="Genomic_DNA"/>
</dbReference>
<dbReference type="PIRSF" id="PIRSF002155">
    <property type="entry name" value="Ribosomal_L1"/>
    <property type="match status" value="1"/>
</dbReference>
<evidence type="ECO:0000256" key="3">
    <source>
        <dbReference type="ARBA" id="ARBA00022730"/>
    </source>
</evidence>
<dbReference type="Gene3D" id="3.30.190.20">
    <property type="match status" value="1"/>
</dbReference>
<dbReference type="InterPro" id="IPR023674">
    <property type="entry name" value="Ribosomal_uL1-like"/>
</dbReference>
<dbReference type="Pfam" id="PF00687">
    <property type="entry name" value="Ribosomal_L1"/>
    <property type="match status" value="1"/>
</dbReference>